<protein>
    <recommendedName>
        <fullName evidence="11">CTP synthase</fullName>
        <ecNumber evidence="11">6.3.4.2</ecNumber>
    </recommendedName>
    <alternativeName>
        <fullName evidence="11">Cytidine 5'-triphosphate synthase</fullName>
    </alternativeName>
    <alternativeName>
        <fullName evidence="11">Cytidine triphosphate synthetase</fullName>
        <shortName evidence="11">CTP synthetase</shortName>
        <shortName evidence="11">CTPS</shortName>
    </alternativeName>
    <alternativeName>
        <fullName evidence="11">UTP--ammonia ligase</fullName>
    </alternativeName>
</protein>
<keyword evidence="6 11" id="KW-0067">ATP-binding</keyword>
<evidence type="ECO:0000256" key="10">
    <source>
        <dbReference type="ARBA" id="ARBA00047781"/>
    </source>
</evidence>
<comment type="catalytic activity">
    <reaction evidence="10 11">
        <text>UTP + L-glutamine + ATP + H2O = CTP + L-glutamate + ADP + phosphate + 2 H(+)</text>
        <dbReference type="Rhea" id="RHEA:26426"/>
        <dbReference type="ChEBI" id="CHEBI:15377"/>
        <dbReference type="ChEBI" id="CHEBI:15378"/>
        <dbReference type="ChEBI" id="CHEBI:29985"/>
        <dbReference type="ChEBI" id="CHEBI:30616"/>
        <dbReference type="ChEBI" id="CHEBI:37563"/>
        <dbReference type="ChEBI" id="CHEBI:43474"/>
        <dbReference type="ChEBI" id="CHEBI:46398"/>
        <dbReference type="ChEBI" id="CHEBI:58359"/>
        <dbReference type="ChEBI" id="CHEBI:456216"/>
        <dbReference type="EC" id="6.3.4.2"/>
    </reaction>
</comment>
<evidence type="ECO:0000256" key="6">
    <source>
        <dbReference type="ARBA" id="ARBA00022840"/>
    </source>
</evidence>
<dbReference type="GO" id="GO:0005524">
    <property type="term" value="F:ATP binding"/>
    <property type="evidence" value="ECO:0007669"/>
    <property type="project" value="UniProtKB-KW"/>
</dbReference>
<dbReference type="FunFam" id="3.40.50.880:FF:000002">
    <property type="entry name" value="CTP synthase"/>
    <property type="match status" value="1"/>
</dbReference>
<keyword evidence="5 11" id="KW-0547">Nucleotide-binding</keyword>
<feature type="active site" evidence="11">
    <location>
        <position position="507"/>
    </location>
</feature>
<feature type="binding site" evidence="11">
    <location>
        <begin position="14"/>
        <end position="19"/>
    </location>
    <ligand>
        <name>ATP</name>
        <dbReference type="ChEBI" id="CHEBI:30616"/>
    </ligand>
</feature>
<comment type="function">
    <text evidence="11">Catalyzes the ATP-dependent amination of UTP to CTP with either L-glutamine or ammonia as the source of nitrogen. Regulates intracellular CTP levels through interactions with the four ribonucleotide triphosphates.</text>
</comment>
<comment type="similarity">
    <text evidence="2 11">Belongs to the CTP synthase family.</text>
</comment>
<feature type="binding site" evidence="11">
    <location>
        <position position="224"/>
    </location>
    <ligand>
        <name>UTP</name>
        <dbReference type="ChEBI" id="CHEBI:46398"/>
    </ligand>
</feature>
<comment type="catalytic activity">
    <reaction evidence="11">
        <text>L-glutamine + H2O = L-glutamate + NH4(+)</text>
        <dbReference type="Rhea" id="RHEA:15889"/>
        <dbReference type="ChEBI" id="CHEBI:15377"/>
        <dbReference type="ChEBI" id="CHEBI:28938"/>
        <dbReference type="ChEBI" id="CHEBI:29985"/>
        <dbReference type="ChEBI" id="CHEBI:58359"/>
    </reaction>
</comment>
<dbReference type="InterPro" id="IPR017926">
    <property type="entry name" value="GATASE"/>
</dbReference>
<dbReference type="Gene3D" id="3.40.50.300">
    <property type="entry name" value="P-loop containing nucleotide triphosphate hydrolases"/>
    <property type="match status" value="1"/>
</dbReference>
<dbReference type="GO" id="GO:0005829">
    <property type="term" value="C:cytosol"/>
    <property type="evidence" value="ECO:0007669"/>
    <property type="project" value="TreeGrafter"/>
</dbReference>
<evidence type="ECO:0000259" key="13">
    <source>
        <dbReference type="Pfam" id="PF06418"/>
    </source>
</evidence>
<dbReference type="EMBL" id="CP025257">
    <property type="protein sequence ID" value="AUF83272.1"/>
    <property type="molecule type" value="Genomic_DNA"/>
</dbReference>
<feature type="binding site" evidence="11">
    <location>
        <position position="71"/>
    </location>
    <ligand>
        <name>Mg(2+)</name>
        <dbReference type="ChEBI" id="CHEBI:18420"/>
    </ligand>
</feature>
<evidence type="ECO:0000256" key="8">
    <source>
        <dbReference type="ARBA" id="ARBA00022962"/>
    </source>
</evidence>
<name>A0A2K9BQI3_9MOLU</name>
<evidence type="ECO:0000256" key="9">
    <source>
        <dbReference type="ARBA" id="ARBA00022975"/>
    </source>
</evidence>
<evidence type="ECO:0000256" key="4">
    <source>
        <dbReference type="ARBA" id="ARBA00022723"/>
    </source>
</evidence>
<dbReference type="GO" id="GO:0003883">
    <property type="term" value="F:CTP synthase activity"/>
    <property type="evidence" value="ECO:0007669"/>
    <property type="project" value="UniProtKB-UniRule"/>
</dbReference>
<comment type="activity regulation">
    <text evidence="11">Allosterically activated by GTP, when glutamine is the substrate; GTP has no effect on the reaction when ammonia is the substrate. The allosteric effector GTP functions by stabilizing the protein conformation that binds the tetrahedral intermediate(s) formed during glutamine hydrolysis. Inhibited by the product CTP, via allosteric rather than competitive inhibition.</text>
</comment>
<comment type="caution">
    <text evidence="11">Lacks conserved residue(s) required for the propagation of feature annotation.</text>
</comment>
<evidence type="ECO:0000256" key="5">
    <source>
        <dbReference type="ARBA" id="ARBA00022741"/>
    </source>
</evidence>
<dbReference type="CDD" id="cd01746">
    <property type="entry name" value="GATase1_CTP_Synthase"/>
    <property type="match status" value="1"/>
</dbReference>
<dbReference type="KEGG" id="msyr:CXP39_00410"/>
<feature type="region of interest" description="Amidoligase domain" evidence="11">
    <location>
        <begin position="1"/>
        <end position="267"/>
    </location>
</feature>
<comment type="subunit">
    <text evidence="11">Homotetramer.</text>
</comment>
<dbReference type="FunFam" id="3.40.50.300:FF:000009">
    <property type="entry name" value="CTP synthase"/>
    <property type="match status" value="1"/>
</dbReference>
<dbReference type="HAMAP" id="MF_01227">
    <property type="entry name" value="PyrG"/>
    <property type="match status" value="1"/>
</dbReference>
<evidence type="ECO:0000256" key="3">
    <source>
        <dbReference type="ARBA" id="ARBA00022598"/>
    </source>
</evidence>
<organism evidence="14 15">
    <name type="scientific">Mesoplasma syrphidae</name>
    <dbReference type="NCBI Taxonomy" id="225999"/>
    <lineage>
        <taxon>Bacteria</taxon>
        <taxon>Bacillati</taxon>
        <taxon>Mycoplasmatota</taxon>
        <taxon>Mollicutes</taxon>
        <taxon>Entomoplasmatales</taxon>
        <taxon>Entomoplasmataceae</taxon>
        <taxon>Mesoplasma</taxon>
    </lineage>
</organism>
<feature type="binding site" evidence="11">
    <location>
        <position position="141"/>
    </location>
    <ligand>
        <name>Mg(2+)</name>
        <dbReference type="ChEBI" id="CHEBI:18420"/>
    </ligand>
</feature>
<dbReference type="PANTHER" id="PTHR11550">
    <property type="entry name" value="CTP SYNTHASE"/>
    <property type="match status" value="1"/>
</dbReference>
<dbReference type="GO" id="GO:0019856">
    <property type="term" value="P:pyrimidine nucleobase biosynthetic process"/>
    <property type="evidence" value="ECO:0007669"/>
    <property type="project" value="TreeGrafter"/>
</dbReference>
<feature type="binding site" evidence="11">
    <location>
        <position position="224"/>
    </location>
    <ligand>
        <name>CTP</name>
        <dbReference type="ChEBI" id="CHEBI:37563"/>
        <note>allosteric inhibitor</note>
    </ligand>
</feature>
<feature type="binding site" evidence="11">
    <location>
        <position position="13"/>
    </location>
    <ligand>
        <name>CTP</name>
        <dbReference type="ChEBI" id="CHEBI:37563"/>
        <note>allosteric inhibitor</note>
    </ligand>
</feature>
<dbReference type="Proteomes" id="UP000233419">
    <property type="component" value="Chromosome"/>
</dbReference>
<feature type="binding site" evidence="11">
    <location>
        <position position="405"/>
    </location>
    <ligand>
        <name>L-glutamine</name>
        <dbReference type="ChEBI" id="CHEBI:58359"/>
    </ligand>
</feature>
<proteinExistence type="inferred from homology"/>
<feature type="binding site" evidence="11">
    <location>
        <position position="461"/>
    </location>
    <ligand>
        <name>L-glutamine</name>
        <dbReference type="ChEBI" id="CHEBI:58359"/>
    </ligand>
</feature>
<feature type="binding site" evidence="11">
    <location>
        <begin position="148"/>
        <end position="150"/>
    </location>
    <ligand>
        <name>CTP</name>
        <dbReference type="ChEBI" id="CHEBI:37563"/>
        <note>allosteric inhibitor</note>
    </ligand>
</feature>
<evidence type="ECO:0000259" key="12">
    <source>
        <dbReference type="Pfam" id="PF00117"/>
    </source>
</evidence>
<dbReference type="SUPFAM" id="SSF52540">
    <property type="entry name" value="P-loop containing nucleoside triphosphate hydrolases"/>
    <property type="match status" value="1"/>
</dbReference>
<dbReference type="SUPFAM" id="SSF52317">
    <property type="entry name" value="Class I glutamine amidotransferase-like"/>
    <property type="match status" value="1"/>
</dbReference>
<dbReference type="Pfam" id="PF00117">
    <property type="entry name" value="GATase"/>
    <property type="match status" value="1"/>
</dbReference>
<accession>A0A2K9BQI3</accession>
<dbReference type="RefSeq" id="WP_027048377.1">
    <property type="nucleotide sequence ID" value="NZ_CP025257.1"/>
</dbReference>
<comment type="pathway">
    <text evidence="1 11">Pyrimidine metabolism; CTP biosynthesis via de novo pathway; CTP from UDP: step 2/2.</text>
</comment>
<feature type="binding site" evidence="11">
    <location>
        <begin position="188"/>
        <end position="193"/>
    </location>
    <ligand>
        <name>UTP</name>
        <dbReference type="ChEBI" id="CHEBI:46398"/>
    </ligand>
</feature>
<dbReference type="Pfam" id="PF06418">
    <property type="entry name" value="CTP_synth_N"/>
    <property type="match status" value="1"/>
</dbReference>
<reference evidence="14 15" key="1">
    <citation type="submission" date="2017-12" db="EMBL/GenBank/DDBJ databases">
        <title>Mesoplasma syrphidae YJS, Complete Genome.</title>
        <authorList>
            <person name="Knight T.F."/>
            <person name="Citino T."/>
            <person name="Rubinstein R."/>
            <person name="Neuschaefer Z."/>
        </authorList>
    </citation>
    <scope>NUCLEOTIDE SEQUENCE [LARGE SCALE GENOMIC DNA]</scope>
    <source>
        <strain evidence="14 15">YJS</strain>
    </source>
</reference>
<feature type="binding site" evidence="11">
    <location>
        <position position="354"/>
    </location>
    <ligand>
        <name>L-glutamine</name>
        <dbReference type="ChEBI" id="CHEBI:58359"/>
    </ligand>
</feature>
<dbReference type="AlphaFoldDB" id="A0A2K9BQI3"/>
<feature type="binding site" evidence="11">
    <location>
        <begin position="188"/>
        <end position="193"/>
    </location>
    <ligand>
        <name>CTP</name>
        <dbReference type="ChEBI" id="CHEBI:37563"/>
        <note>allosteric inhibitor</note>
    </ligand>
</feature>
<feature type="active site" description="Nucleophile; for glutamine hydrolysis" evidence="11">
    <location>
        <position position="381"/>
    </location>
</feature>
<dbReference type="InterPro" id="IPR017456">
    <property type="entry name" value="CTP_synthase_N"/>
</dbReference>
<gene>
    <name evidence="11" type="primary">pyrG</name>
    <name evidence="14" type="ORF">CXP39_00410</name>
</gene>
<evidence type="ECO:0000313" key="15">
    <source>
        <dbReference type="Proteomes" id="UP000233419"/>
    </source>
</evidence>
<evidence type="ECO:0000256" key="7">
    <source>
        <dbReference type="ARBA" id="ARBA00022842"/>
    </source>
</evidence>
<evidence type="ECO:0000256" key="1">
    <source>
        <dbReference type="ARBA" id="ARBA00005171"/>
    </source>
</evidence>
<dbReference type="GO" id="GO:0004359">
    <property type="term" value="F:glutaminase activity"/>
    <property type="evidence" value="ECO:0007669"/>
    <property type="project" value="RHEA"/>
</dbReference>
<dbReference type="Gene3D" id="3.40.50.880">
    <property type="match status" value="1"/>
</dbReference>
<keyword evidence="3 11" id="KW-0436">Ligase</keyword>
<dbReference type="InterPro" id="IPR004468">
    <property type="entry name" value="CTP_synthase"/>
</dbReference>
<sequence length="534" mass="60121">MSKYIFVTGGVVSGLGKGITASSLGTLLKNSGLKVYMQKFDPYLNVDPGTMSPYQHGEVFVTDDGGETDLDLGHYERFIDENLSKISSTSAGRIYLDVIEAERRGDWAGKTIQVIPHITDAIKAKIYAAAERSEADVVISEIGGTVGDIESQPFIEALRQVRREQGRDNVLFIHVGLLPYLTASKEYKTKPIQASVKELLGMGIQPDVIVARSDKRAPTEIKDKISLFCNVPIKNVIEAVDMDSIYKVPAEMKRQDLHKIAIEHLKLKAKETQSAEWDQFVKKINDAIEDFEVTFVGKYIELQDAYLSVIESLKIAGWEYGRNLKIRWIQADEITEENYKEKFAVSQGILVPGGFGSRGVEGMMLASRFARENNIPYLGICLGMQIATISIARDILKLSDANSTEFNSETKNPIFDFIRGIDRDNIGGTLRLGKMPTKLKQNSIAAKLYESDIALERHRHRYEFKNELREKFEKHAGVVFSGIYEEKDLVEIIELPKHRFFVASQYHPEFTSRPNKPNPLFKGFVEAIIKNVNK</sequence>
<comment type="catalytic activity">
    <reaction evidence="11">
        <text>UTP + NH4(+) + ATP = CTP + ADP + phosphate + 2 H(+)</text>
        <dbReference type="Rhea" id="RHEA:16597"/>
        <dbReference type="ChEBI" id="CHEBI:15378"/>
        <dbReference type="ChEBI" id="CHEBI:28938"/>
        <dbReference type="ChEBI" id="CHEBI:30616"/>
        <dbReference type="ChEBI" id="CHEBI:37563"/>
        <dbReference type="ChEBI" id="CHEBI:43474"/>
        <dbReference type="ChEBI" id="CHEBI:46398"/>
        <dbReference type="ChEBI" id="CHEBI:456216"/>
    </reaction>
</comment>
<feature type="active site" evidence="11">
    <location>
        <position position="509"/>
    </location>
</feature>
<dbReference type="NCBIfam" id="TIGR00337">
    <property type="entry name" value="PyrG"/>
    <property type="match status" value="1"/>
</dbReference>
<dbReference type="GO" id="GO:0044210">
    <property type="term" value="P:'de novo' CTP biosynthetic process"/>
    <property type="evidence" value="ECO:0007669"/>
    <property type="project" value="UniProtKB-UniRule"/>
</dbReference>
<dbReference type="UniPathway" id="UPA00159">
    <property type="reaction ID" value="UER00277"/>
</dbReference>
<keyword evidence="15" id="KW-1185">Reference proteome</keyword>
<feature type="binding site" evidence="11">
    <location>
        <position position="13"/>
    </location>
    <ligand>
        <name>UTP</name>
        <dbReference type="ChEBI" id="CHEBI:46398"/>
    </ligand>
</feature>
<dbReference type="CDD" id="cd03113">
    <property type="entry name" value="CTPS_N"/>
    <property type="match status" value="1"/>
</dbReference>
<dbReference type="EC" id="6.3.4.2" evidence="11"/>
<dbReference type="InterPro" id="IPR029062">
    <property type="entry name" value="Class_I_gatase-like"/>
</dbReference>
<feature type="binding site" evidence="11">
    <location>
        <begin position="382"/>
        <end position="385"/>
    </location>
    <ligand>
        <name>L-glutamine</name>
        <dbReference type="ChEBI" id="CHEBI:58359"/>
    </ligand>
</feature>
<feature type="binding site" evidence="11">
    <location>
        <position position="71"/>
    </location>
    <ligand>
        <name>ATP</name>
        <dbReference type="ChEBI" id="CHEBI:30616"/>
    </ligand>
</feature>
<dbReference type="PANTHER" id="PTHR11550:SF0">
    <property type="entry name" value="CTP SYNTHASE-RELATED"/>
    <property type="match status" value="1"/>
</dbReference>
<dbReference type="InterPro" id="IPR033828">
    <property type="entry name" value="GATase1_CTP_Synthase"/>
</dbReference>
<evidence type="ECO:0000313" key="14">
    <source>
        <dbReference type="EMBL" id="AUF83272.1"/>
    </source>
</evidence>
<dbReference type="PROSITE" id="PS51273">
    <property type="entry name" value="GATASE_TYPE_1"/>
    <property type="match status" value="1"/>
</dbReference>
<keyword evidence="8 11" id="KW-0315">Glutamine amidotransferase</keyword>
<dbReference type="OrthoDB" id="9801107at2"/>
<keyword evidence="7 11" id="KW-0460">Magnesium</keyword>
<evidence type="ECO:0000256" key="2">
    <source>
        <dbReference type="ARBA" id="ARBA00007533"/>
    </source>
</evidence>
<keyword evidence="9 11" id="KW-0665">Pyrimidine biosynthesis</keyword>
<dbReference type="InterPro" id="IPR027417">
    <property type="entry name" value="P-loop_NTPase"/>
</dbReference>
<feature type="domain" description="Glutamine amidotransferase" evidence="12">
    <location>
        <begin position="302"/>
        <end position="526"/>
    </location>
</feature>
<feature type="domain" description="CTP synthase N-terminal" evidence="13">
    <location>
        <begin position="3"/>
        <end position="267"/>
    </location>
</feature>
<dbReference type="GO" id="GO:0097268">
    <property type="term" value="C:cytoophidium"/>
    <property type="evidence" value="ECO:0007669"/>
    <property type="project" value="UniProtKB-ARBA"/>
</dbReference>
<keyword evidence="4 11" id="KW-0479">Metal-binding</keyword>
<feature type="binding site" evidence="11">
    <location>
        <position position="54"/>
    </location>
    <ligand>
        <name>L-glutamine</name>
        <dbReference type="ChEBI" id="CHEBI:58359"/>
    </ligand>
</feature>
<dbReference type="GO" id="GO:0042802">
    <property type="term" value="F:identical protein binding"/>
    <property type="evidence" value="ECO:0007669"/>
    <property type="project" value="TreeGrafter"/>
</dbReference>
<comment type="miscellaneous">
    <text evidence="11">CTPSs have evolved a hybrid strategy for distinguishing between UTP and CTP. The overlapping regions of the product feedback inhibitory and substrate sites recognize a common feature in both compounds, the triphosphate moiety. To differentiate isosteric substrate and product pyrimidine rings, an additional pocket far from the expected kinase/ligase catalytic site, specifically recognizes the cytosine and ribose portions of the product inhibitor.</text>
</comment>
<dbReference type="GO" id="GO:0046872">
    <property type="term" value="F:metal ion binding"/>
    <property type="evidence" value="ECO:0007669"/>
    <property type="project" value="UniProtKB-KW"/>
</dbReference>
<dbReference type="NCBIfam" id="NF003792">
    <property type="entry name" value="PRK05380.1"/>
    <property type="match status" value="1"/>
</dbReference>
<evidence type="ECO:0000256" key="11">
    <source>
        <dbReference type="HAMAP-Rule" id="MF_01227"/>
    </source>
</evidence>